<dbReference type="InterPro" id="IPR006357">
    <property type="entry name" value="HAD-SF_hydro_IIA"/>
</dbReference>
<dbReference type="InterPro" id="IPR023214">
    <property type="entry name" value="HAD_sf"/>
</dbReference>
<reference evidence="2" key="1">
    <citation type="submission" date="2016-10" db="EMBL/GenBank/DDBJ databases">
        <authorList>
            <person name="Varghese N."/>
            <person name="Submissions S."/>
        </authorList>
    </citation>
    <scope>NUCLEOTIDE SEQUENCE [LARGE SCALE GENOMIC DNA]</scope>
    <source>
        <strain evidence="2">DSM 44234</strain>
    </source>
</reference>
<accession>A0A1H4W3N5</accession>
<dbReference type="GO" id="GO:0016791">
    <property type="term" value="F:phosphatase activity"/>
    <property type="evidence" value="ECO:0007669"/>
    <property type="project" value="TreeGrafter"/>
</dbReference>
<evidence type="ECO:0000313" key="1">
    <source>
        <dbReference type="EMBL" id="SEC87979.1"/>
    </source>
</evidence>
<dbReference type="Gene3D" id="3.40.50.1000">
    <property type="entry name" value="HAD superfamily/HAD-like"/>
    <property type="match status" value="2"/>
</dbReference>
<dbReference type="GO" id="GO:0005737">
    <property type="term" value="C:cytoplasm"/>
    <property type="evidence" value="ECO:0007669"/>
    <property type="project" value="TreeGrafter"/>
</dbReference>
<dbReference type="InterPro" id="IPR036412">
    <property type="entry name" value="HAD-like_sf"/>
</dbReference>
<dbReference type="Pfam" id="PF13344">
    <property type="entry name" value="Hydrolase_6"/>
    <property type="match status" value="1"/>
</dbReference>
<proteinExistence type="predicted"/>
<dbReference type="RefSeq" id="WP_068743057.1">
    <property type="nucleotide sequence ID" value="NZ_FNSA01000003.1"/>
</dbReference>
<name>A0A1H4W3N5_TSUTY</name>
<evidence type="ECO:0000313" key="2">
    <source>
        <dbReference type="Proteomes" id="UP000182241"/>
    </source>
</evidence>
<dbReference type="SUPFAM" id="SSF56784">
    <property type="entry name" value="HAD-like"/>
    <property type="match status" value="1"/>
</dbReference>
<sequence>MSAPLAAGYDRLLVDLDGTAYAGAVAIPGAAAVLDGLPVTYVTNNASRGPGDVAQHLRDLGFAAPDDTVVTSAQAGAGLLASLVPAGTAVLVVGAPALRAEVEGRGLVVVDRAEDARAVIQGHSPETGWARLSEAALAIRAGAVWVATNTDATLPTERGLLVGNGSMVAAVRNATEREPQVAGKPFTPIFVDAMRAAGATTALVVGDRLDTDIEGGNAFGADTYLVLTGVNDVQDVVTAPDLHQPTFVAETLAGLRLPPAATRPGPRHGWTATVDGGDLTVTGAPGADPADAKFVAIAAARELSEERRSGLRLTIR</sequence>
<dbReference type="EMBL" id="FNSA01000003">
    <property type="protein sequence ID" value="SEC87979.1"/>
    <property type="molecule type" value="Genomic_DNA"/>
</dbReference>
<dbReference type="Proteomes" id="UP000182241">
    <property type="component" value="Unassembled WGS sequence"/>
</dbReference>
<keyword evidence="2" id="KW-1185">Reference proteome</keyword>
<organism evidence="1 2">
    <name type="scientific">Tsukamurella tyrosinosolvens</name>
    <dbReference type="NCBI Taxonomy" id="57704"/>
    <lineage>
        <taxon>Bacteria</taxon>
        <taxon>Bacillati</taxon>
        <taxon>Actinomycetota</taxon>
        <taxon>Actinomycetes</taxon>
        <taxon>Mycobacteriales</taxon>
        <taxon>Tsukamurellaceae</taxon>
        <taxon>Tsukamurella</taxon>
    </lineage>
</organism>
<dbReference type="Pfam" id="PF13242">
    <property type="entry name" value="Hydrolase_like"/>
    <property type="match status" value="1"/>
</dbReference>
<dbReference type="PANTHER" id="PTHR19288">
    <property type="entry name" value="4-NITROPHENYLPHOSPHATASE-RELATED"/>
    <property type="match status" value="1"/>
</dbReference>
<dbReference type="AlphaFoldDB" id="A0A1H4W3N5"/>
<gene>
    <name evidence="1" type="ORF">SAMN04489793_3428</name>
</gene>
<dbReference type="PANTHER" id="PTHR19288:SF95">
    <property type="entry name" value="D-GLYCEROL 3-PHOSPHATE PHOSPHATASE"/>
    <property type="match status" value="1"/>
</dbReference>
<dbReference type="STRING" id="57704.SAMN04489793_3428"/>
<dbReference type="OrthoDB" id="3400930at2"/>
<protein>
    <submittedName>
        <fullName evidence="1">Haloacid Dehalogenase Superfamily Class (Subfamily) IIA</fullName>
    </submittedName>
</protein>